<accession>A0AA97HRN6</accession>
<protein>
    <submittedName>
        <fullName evidence="1">Uncharacterized protein</fullName>
    </submittedName>
</protein>
<sequence length="415" mass="48290">MEYKSDRFNNVWEDILQIWFSGYLDIITSERRNQISPQSHLKKIKIITTEFVKDVFKIFIKNKIPKKKVWFFSISSNNHEALKLIKNNIDNAIFVVPYSFKLKFKDSYPLNFNYKFFYDLLFLFKLFFFKPKNHIKKKECYDLLFKANGVFTESIRCIKKNKPKGIVFANDHEIVPRGLLLAAKFLEIPTFYIQHASVSKYFPALDFDYALLEGQDSKDKYLGIGKTNSEVHLVGMPKFDNYINHVNTNKVIKKIGVAYNAMDDVETVIDLVNNLKHSFPAITFVVRAHPSDKRELKLSGVKKSLSKKESAFSFLKQIDALIAAESSIHLEAVMLNVYSMSFSFNKSSFLDYYDFVKNDLIKHFNQIDDLKTEISNICLNKPNIQQRATYYNASLNSVFYGKSVKKICEIIKSKV</sequence>
<dbReference type="Proteomes" id="UP001302486">
    <property type="component" value="Chromosome"/>
</dbReference>
<proteinExistence type="predicted"/>
<evidence type="ECO:0000313" key="1">
    <source>
        <dbReference type="EMBL" id="WOD45046.1"/>
    </source>
</evidence>
<reference evidence="2" key="1">
    <citation type="submission" date="2024-06" db="EMBL/GenBank/DDBJ databases">
        <title>Hwangdonia haimaensis gen. nov., sp. nov., a member of the family Flavobacteriaceae isolated from the haima cold seep.</title>
        <authorList>
            <person name="Li J."/>
        </authorList>
    </citation>
    <scope>NUCLEOTIDE SEQUENCE [LARGE SCALE GENOMIC DNA]</scope>
    <source>
        <strain evidence="2">SCSIO 19198</strain>
    </source>
</reference>
<dbReference type="KEGG" id="hws:RNZ46_07205"/>
<dbReference type="RefSeq" id="WP_316984703.1">
    <property type="nucleotide sequence ID" value="NZ_CP136521.1"/>
</dbReference>
<dbReference type="EMBL" id="CP136521">
    <property type="protein sequence ID" value="WOD45046.1"/>
    <property type="molecule type" value="Genomic_DNA"/>
</dbReference>
<organism evidence="1 2">
    <name type="scientific">Hwangdonia lutea</name>
    <dbReference type="NCBI Taxonomy" id="3075823"/>
    <lineage>
        <taxon>Bacteria</taxon>
        <taxon>Pseudomonadati</taxon>
        <taxon>Bacteroidota</taxon>
        <taxon>Flavobacteriia</taxon>
        <taxon>Flavobacteriales</taxon>
        <taxon>Flavobacteriaceae</taxon>
        <taxon>Hwangdonia</taxon>
    </lineage>
</organism>
<name>A0AA97HRN6_9FLAO</name>
<keyword evidence="2" id="KW-1185">Reference proteome</keyword>
<dbReference type="SUPFAM" id="SSF53756">
    <property type="entry name" value="UDP-Glycosyltransferase/glycogen phosphorylase"/>
    <property type="match status" value="1"/>
</dbReference>
<evidence type="ECO:0000313" key="2">
    <source>
        <dbReference type="Proteomes" id="UP001302486"/>
    </source>
</evidence>
<gene>
    <name evidence="1" type="ORF">RNZ46_07205</name>
</gene>
<dbReference type="AlphaFoldDB" id="A0AA97HRN6"/>